<evidence type="ECO:0000256" key="2">
    <source>
        <dbReference type="SAM" id="MobiDB-lite"/>
    </source>
</evidence>
<reference evidence="5" key="1">
    <citation type="journal article" date="2012" name="Nat. Biotechnol.">
        <title>Reference genome sequence of the model plant Setaria.</title>
        <authorList>
            <person name="Bennetzen J.L."/>
            <person name="Schmutz J."/>
            <person name="Wang H."/>
            <person name="Percifield R."/>
            <person name="Hawkins J."/>
            <person name="Pontaroli A.C."/>
            <person name="Estep M."/>
            <person name="Feng L."/>
            <person name="Vaughn J.N."/>
            <person name="Grimwood J."/>
            <person name="Jenkins J."/>
            <person name="Barry K."/>
            <person name="Lindquist E."/>
            <person name="Hellsten U."/>
            <person name="Deshpande S."/>
            <person name="Wang X."/>
            <person name="Wu X."/>
            <person name="Mitros T."/>
            <person name="Triplett J."/>
            <person name="Yang X."/>
            <person name="Ye C.Y."/>
            <person name="Mauro-Herrera M."/>
            <person name="Wang L."/>
            <person name="Li P."/>
            <person name="Sharma M."/>
            <person name="Sharma R."/>
            <person name="Ronald P.C."/>
            <person name="Panaud O."/>
            <person name="Kellogg E.A."/>
            <person name="Brutnell T.P."/>
            <person name="Doust A.N."/>
            <person name="Tuskan G.A."/>
            <person name="Rokhsar D."/>
            <person name="Devos K.M."/>
        </authorList>
    </citation>
    <scope>NUCLEOTIDE SEQUENCE [LARGE SCALE GENOMIC DNA]</scope>
    <source>
        <strain evidence="5">cv. Yugu1</strain>
    </source>
</reference>
<evidence type="ECO:0000256" key="1">
    <source>
        <dbReference type="PROSITE-ProRule" id="PRU00047"/>
    </source>
</evidence>
<name>K3ZCC2_SETIT</name>
<dbReference type="Pfam" id="PF00098">
    <property type="entry name" value="zf-CCHC"/>
    <property type="match status" value="1"/>
</dbReference>
<dbReference type="InterPro" id="IPR001878">
    <property type="entry name" value="Znf_CCHC"/>
</dbReference>
<dbReference type="PROSITE" id="PS50158">
    <property type="entry name" value="ZF_CCHC"/>
    <property type="match status" value="1"/>
</dbReference>
<reference evidence="4" key="2">
    <citation type="submission" date="2018-08" db="UniProtKB">
        <authorList>
            <consortium name="EnsemblPlants"/>
        </authorList>
    </citation>
    <scope>IDENTIFICATION</scope>
    <source>
        <strain evidence="4">Yugu1</strain>
    </source>
</reference>
<feature type="compositionally biased region" description="Basic and acidic residues" evidence="2">
    <location>
        <begin position="107"/>
        <end position="197"/>
    </location>
</feature>
<dbReference type="GO" id="GO:0008270">
    <property type="term" value="F:zinc ion binding"/>
    <property type="evidence" value="ECO:0007669"/>
    <property type="project" value="UniProtKB-KW"/>
</dbReference>
<evidence type="ECO:0000313" key="4">
    <source>
        <dbReference type="EnsemblPlants" id="KQL15222"/>
    </source>
</evidence>
<dbReference type="Gene3D" id="4.10.60.10">
    <property type="entry name" value="Zinc finger, CCHC-type"/>
    <property type="match status" value="1"/>
</dbReference>
<evidence type="ECO:0000313" key="5">
    <source>
        <dbReference type="Proteomes" id="UP000004995"/>
    </source>
</evidence>
<organism evidence="4 5">
    <name type="scientific">Setaria italica</name>
    <name type="common">Foxtail millet</name>
    <name type="synonym">Panicum italicum</name>
    <dbReference type="NCBI Taxonomy" id="4555"/>
    <lineage>
        <taxon>Eukaryota</taxon>
        <taxon>Viridiplantae</taxon>
        <taxon>Streptophyta</taxon>
        <taxon>Embryophyta</taxon>
        <taxon>Tracheophyta</taxon>
        <taxon>Spermatophyta</taxon>
        <taxon>Magnoliopsida</taxon>
        <taxon>Liliopsida</taxon>
        <taxon>Poales</taxon>
        <taxon>Poaceae</taxon>
        <taxon>PACMAD clade</taxon>
        <taxon>Panicoideae</taxon>
        <taxon>Panicodae</taxon>
        <taxon>Paniceae</taxon>
        <taxon>Cenchrinae</taxon>
        <taxon>Setaria</taxon>
    </lineage>
</organism>
<dbReference type="HOGENOM" id="CLU_701302_0_0_1"/>
<dbReference type="AlphaFoldDB" id="K3ZCC2"/>
<dbReference type="EMBL" id="AGNK02001671">
    <property type="status" value="NOT_ANNOTATED_CDS"/>
    <property type="molecule type" value="Genomic_DNA"/>
</dbReference>
<keyword evidence="5" id="KW-1185">Reference proteome</keyword>
<dbReference type="InterPro" id="IPR036875">
    <property type="entry name" value="Znf_CCHC_sf"/>
</dbReference>
<dbReference type="SMART" id="SM00343">
    <property type="entry name" value="ZnF_C2HC"/>
    <property type="match status" value="2"/>
</dbReference>
<keyword evidence="1" id="KW-0862">Zinc</keyword>
<feature type="region of interest" description="Disordered" evidence="2">
    <location>
        <begin position="362"/>
        <end position="394"/>
    </location>
</feature>
<feature type="compositionally biased region" description="Acidic residues" evidence="2">
    <location>
        <begin position="378"/>
        <end position="387"/>
    </location>
</feature>
<dbReference type="EnsemblPlants" id="KQL15222">
    <property type="protein sequence ID" value="KQL15222"/>
    <property type="gene ID" value="SETIT_024196mg"/>
</dbReference>
<feature type="domain" description="CCHC-type" evidence="3">
    <location>
        <begin position="233"/>
        <end position="248"/>
    </location>
</feature>
<dbReference type="GO" id="GO:0003676">
    <property type="term" value="F:nucleic acid binding"/>
    <property type="evidence" value="ECO:0007669"/>
    <property type="project" value="InterPro"/>
</dbReference>
<evidence type="ECO:0000259" key="3">
    <source>
        <dbReference type="PROSITE" id="PS50158"/>
    </source>
</evidence>
<dbReference type="PANTHER" id="PTHR33170:SF2">
    <property type="entry name" value="OS12G0531500 PROTEIN"/>
    <property type="match status" value="1"/>
</dbReference>
<accession>K3ZCC2</accession>
<dbReference type="SUPFAM" id="SSF57756">
    <property type="entry name" value="Retrovirus zinc finger-like domains"/>
    <property type="match status" value="1"/>
</dbReference>
<keyword evidence="1" id="KW-0479">Metal-binding</keyword>
<protein>
    <recommendedName>
        <fullName evidence="3">CCHC-type domain-containing protein</fullName>
    </recommendedName>
</protein>
<dbReference type="Proteomes" id="UP000004995">
    <property type="component" value="Unassembled WGS sequence"/>
</dbReference>
<proteinExistence type="predicted"/>
<dbReference type="PANTHER" id="PTHR33170">
    <property type="entry name" value="DUF4283 DOMAIN-CONTAINING PROTEIN-RELATED"/>
    <property type="match status" value="1"/>
</dbReference>
<dbReference type="Gramene" id="KQL15222">
    <property type="protein sequence ID" value="KQL15222"/>
    <property type="gene ID" value="SETIT_024196mg"/>
</dbReference>
<dbReference type="InParanoid" id="K3ZCC2"/>
<feature type="region of interest" description="Disordered" evidence="2">
    <location>
        <begin position="103"/>
        <end position="201"/>
    </location>
</feature>
<keyword evidence="1" id="KW-0863">Zinc-finger</keyword>
<sequence>IDEPHPSIAGKEEEKFLTSARKMTTLKGDGPSRSNTGLPFGRSITDLFTHSWRDEPISKWNWIPKLAVLGEVGFPAHREGWKARRLARVPPLLPFTKSFANTLQSKKMREDPRSVRREDLGGSSKHRFEDDRRNNPRLEEERRNGPWFDEDRCHDPQFEGDRREAWAEEREHEESQLRERLQGEREEGGEENKDRGFSGDVARAGFRPRDFGTYRWCGKEGHHQALCTNDPLCFRCKTSGHVASQCPQMQIKTFARSKGVELALHNLSAKVSKSTEVAAASSILQMGWVKIYDIPSRARNQEVVKLIAELAGEVVIIDELSLIRVGPVRVKLNGRNINKLRGFVEIFFGKVGREIRFVAEGAIGQVPPKDPPPRKLDEDTDEEEEESNRDTELE</sequence>